<name>A0ABR9H6T4_9BACT</name>
<dbReference type="EMBL" id="JADBGG010000026">
    <property type="protein sequence ID" value="MBE1426405.1"/>
    <property type="molecule type" value="Genomic_DNA"/>
</dbReference>
<organism evidence="1 2">
    <name type="scientific">Desulfomicrobium macestii</name>
    <dbReference type="NCBI Taxonomy" id="90731"/>
    <lineage>
        <taxon>Bacteria</taxon>
        <taxon>Pseudomonadati</taxon>
        <taxon>Thermodesulfobacteriota</taxon>
        <taxon>Desulfovibrionia</taxon>
        <taxon>Desulfovibrionales</taxon>
        <taxon>Desulfomicrobiaceae</taxon>
        <taxon>Desulfomicrobium</taxon>
    </lineage>
</organism>
<accession>A0ABR9H6T4</accession>
<comment type="caution">
    <text evidence="1">The sequence shown here is derived from an EMBL/GenBank/DDBJ whole genome shotgun (WGS) entry which is preliminary data.</text>
</comment>
<evidence type="ECO:0000313" key="2">
    <source>
        <dbReference type="Proteomes" id="UP000639010"/>
    </source>
</evidence>
<dbReference type="RefSeq" id="WP_192624405.1">
    <property type="nucleotide sequence ID" value="NZ_JADBGG010000026.1"/>
</dbReference>
<gene>
    <name evidence="1" type="ORF">H4684_003070</name>
</gene>
<proteinExistence type="predicted"/>
<sequence>MKYAYMSVGQWDAVEQDLVAAPETRESILMETVRAIDGCPGARLCGVLAAVLFKMPRWLDVPIHWTELGERKEGEAVIIAERIDARDLRPDEWIVVVRPLQSIVSRARLERFAETLDTLPADCAHAVSTLPLPSVANPFWNAHFFELGRFSHTGWRMPARSSWQFDNIDTLCPELRETMKGIDAPGSQFLPDLHINDETLYAFRAELLAQGRGLVLPEPTPVAAAVGDTMAERLYCQSAPVFLLDKNREFDLSTFDNLWTAPGKQ</sequence>
<keyword evidence="2" id="KW-1185">Reference proteome</keyword>
<evidence type="ECO:0000313" key="1">
    <source>
        <dbReference type="EMBL" id="MBE1426405.1"/>
    </source>
</evidence>
<reference evidence="1 2" key="1">
    <citation type="submission" date="2020-10" db="EMBL/GenBank/DDBJ databases">
        <title>Genomic Encyclopedia of Type Strains, Phase IV (KMG-IV): sequencing the most valuable type-strain genomes for metagenomic binning, comparative biology and taxonomic classification.</title>
        <authorList>
            <person name="Goeker M."/>
        </authorList>
    </citation>
    <scope>NUCLEOTIDE SEQUENCE [LARGE SCALE GENOMIC DNA]</scope>
    <source>
        <strain evidence="1 2">DSM 4194</strain>
    </source>
</reference>
<protein>
    <submittedName>
        <fullName evidence="1">Uncharacterized protein</fullName>
    </submittedName>
</protein>
<dbReference type="Proteomes" id="UP000639010">
    <property type="component" value="Unassembled WGS sequence"/>
</dbReference>